<feature type="region of interest" description="Disordered" evidence="5">
    <location>
        <begin position="521"/>
        <end position="560"/>
    </location>
</feature>
<feature type="domain" description="RING-type" evidence="6">
    <location>
        <begin position="652"/>
        <end position="687"/>
    </location>
</feature>
<accession>A0A8B8ABX2</accession>
<dbReference type="SUPFAM" id="SSF57850">
    <property type="entry name" value="RING/U-box"/>
    <property type="match status" value="1"/>
</dbReference>
<dbReference type="SMART" id="SM00184">
    <property type="entry name" value="RING"/>
    <property type="match status" value="1"/>
</dbReference>
<keyword evidence="3" id="KW-0862">Zinc</keyword>
<sequence>MFLFIWAGVTIAVSIIALRIPVPRIKASPMKTCKLLRKSSGEKRKLKTFSKGDFIRGVEKFKTAGCDFKSKFISSDLNIRDSFDANNLGKRCRYLKAYENAEVKKQDPNKKYIFSKADMDFRQICLSPSTSKSRSQFCTTDEQVKYDYSDRSGFDDDFQAVNISGMSSSCNSHGFKNMIFLLIILVVLMLRQNVSYYNRDWDVINSDIWDDQNLYMNYNLHNLRKLDNKLEDAFLPKLVLLDEQKLYGNLMKICYKFLPTFKEKKDFSTLLKVVLNCNFYPRGNVLNVYVVLPKTSFQCDGEQQPDDSDLEEDSPRDAGPSDNVPAILPPESEEHLTLGGRNNLGNVSDSIPNDDNPESEHASSNRIDTQMNASSTLLRSIVEGKEIRNTETVITNNSVHYNERSSRNVQESDVPISIRASNQICTHKTLLQAPEKLGTLESVPIGPPGRQNVNTKTSEELQDCCTKDSTVKPIRISTSVQPMFENLGAQENGMYGRSSTEGGSHHANHCPLHCSNHSFPEISSSESRNASQRNNDINDVPSSQVRKKNGQTENLTTENKTEMVYLLPDEVGRLVGEMPDMDPSFTHGLPDTHGNVFEQVDSNLEHIFQNAPLQSRTISNFPNDENGLAEASGTDLGSLIMVDNMPIDPIRCTVCKERNASIILLPCGHVACCEDCSLVLRKCPICRQYVKGTNHNSIVRRK</sequence>
<dbReference type="OrthoDB" id="10251804at2759"/>
<dbReference type="Gene3D" id="1.10.1170.10">
    <property type="entry name" value="Inhibitor Of Apoptosis Protein (2mihbC-IAP-1), Chain A"/>
    <property type="match status" value="1"/>
</dbReference>
<name>A0A8B8ABX2_CRAVI</name>
<evidence type="ECO:0000313" key="7">
    <source>
        <dbReference type="Proteomes" id="UP000694844"/>
    </source>
</evidence>
<feature type="region of interest" description="Disordered" evidence="5">
    <location>
        <begin position="442"/>
        <end position="466"/>
    </location>
</feature>
<protein>
    <submittedName>
        <fullName evidence="8">Uncharacterized protein LOC111100409 isoform X1</fullName>
    </submittedName>
</protein>
<dbReference type="Proteomes" id="UP000694844">
    <property type="component" value="Chromosome 6"/>
</dbReference>
<dbReference type="RefSeq" id="XP_022287978.1">
    <property type="nucleotide sequence ID" value="XM_022432270.1"/>
</dbReference>
<feature type="compositionally biased region" description="Polar residues" evidence="5">
    <location>
        <begin position="521"/>
        <end position="544"/>
    </location>
</feature>
<evidence type="ECO:0000313" key="8">
    <source>
        <dbReference type="RefSeq" id="XP_022287978.1"/>
    </source>
</evidence>
<evidence type="ECO:0000256" key="2">
    <source>
        <dbReference type="ARBA" id="ARBA00022771"/>
    </source>
</evidence>
<feature type="compositionally biased region" description="Acidic residues" evidence="5">
    <location>
        <begin position="303"/>
        <end position="314"/>
    </location>
</feature>
<evidence type="ECO:0000259" key="6">
    <source>
        <dbReference type="PROSITE" id="PS50089"/>
    </source>
</evidence>
<proteinExistence type="predicted"/>
<dbReference type="FunFam" id="1.10.1170.10:FF:000002">
    <property type="entry name" value="Baculoviral IAP repeat containing 7"/>
    <property type="match status" value="1"/>
</dbReference>
<gene>
    <name evidence="8" type="primary">LOC111100409</name>
</gene>
<reference evidence="8" key="1">
    <citation type="submission" date="2025-08" db="UniProtKB">
        <authorList>
            <consortium name="RefSeq"/>
        </authorList>
    </citation>
    <scope>IDENTIFICATION</scope>
    <source>
        <tissue evidence="8">Whole sample</tissue>
    </source>
</reference>
<dbReference type="InterPro" id="IPR001841">
    <property type="entry name" value="Znf_RING"/>
</dbReference>
<dbReference type="PANTHER" id="PTHR10044">
    <property type="entry name" value="INHIBITOR OF APOPTOSIS"/>
    <property type="match status" value="1"/>
</dbReference>
<evidence type="ECO:0000256" key="4">
    <source>
        <dbReference type="PROSITE-ProRule" id="PRU00175"/>
    </source>
</evidence>
<dbReference type="KEGG" id="cvn:111100409"/>
<keyword evidence="1" id="KW-0479">Metal-binding</keyword>
<evidence type="ECO:0000256" key="5">
    <source>
        <dbReference type="SAM" id="MobiDB-lite"/>
    </source>
</evidence>
<dbReference type="InterPro" id="IPR011029">
    <property type="entry name" value="DEATH-like_dom_sf"/>
</dbReference>
<dbReference type="GO" id="GO:0008270">
    <property type="term" value="F:zinc ion binding"/>
    <property type="evidence" value="ECO:0007669"/>
    <property type="project" value="UniProtKB-KW"/>
</dbReference>
<feature type="compositionally biased region" description="Polar residues" evidence="5">
    <location>
        <begin position="343"/>
        <end position="353"/>
    </location>
</feature>
<dbReference type="AlphaFoldDB" id="A0A8B8ABX2"/>
<dbReference type="GeneID" id="111100409"/>
<dbReference type="Gene3D" id="1.10.533.10">
    <property type="entry name" value="Death Domain, Fas"/>
    <property type="match status" value="1"/>
</dbReference>
<dbReference type="Pfam" id="PF13920">
    <property type="entry name" value="zf-C3HC4_3"/>
    <property type="match status" value="1"/>
</dbReference>
<dbReference type="InterPro" id="IPR050784">
    <property type="entry name" value="IAP"/>
</dbReference>
<organism evidence="7 8">
    <name type="scientific">Crassostrea virginica</name>
    <name type="common">Eastern oyster</name>
    <dbReference type="NCBI Taxonomy" id="6565"/>
    <lineage>
        <taxon>Eukaryota</taxon>
        <taxon>Metazoa</taxon>
        <taxon>Spiralia</taxon>
        <taxon>Lophotrochozoa</taxon>
        <taxon>Mollusca</taxon>
        <taxon>Bivalvia</taxon>
        <taxon>Autobranchia</taxon>
        <taxon>Pteriomorphia</taxon>
        <taxon>Ostreida</taxon>
        <taxon>Ostreoidea</taxon>
        <taxon>Ostreidae</taxon>
        <taxon>Crassostrea</taxon>
    </lineage>
</organism>
<evidence type="ECO:0000256" key="3">
    <source>
        <dbReference type="ARBA" id="ARBA00022833"/>
    </source>
</evidence>
<keyword evidence="2 4" id="KW-0863">Zinc-finger</keyword>
<keyword evidence="7" id="KW-1185">Reference proteome</keyword>
<feature type="region of interest" description="Disordered" evidence="5">
    <location>
        <begin position="298"/>
        <end position="372"/>
    </location>
</feature>
<dbReference type="PROSITE" id="PS50089">
    <property type="entry name" value="ZF_RING_2"/>
    <property type="match status" value="1"/>
</dbReference>
<evidence type="ECO:0000256" key="1">
    <source>
        <dbReference type="ARBA" id="ARBA00022723"/>
    </source>
</evidence>